<evidence type="ECO:0000313" key="1">
    <source>
        <dbReference type="EMBL" id="CAE7774018.1"/>
    </source>
</evidence>
<keyword evidence="2" id="KW-1185">Reference proteome</keyword>
<dbReference type="SUPFAM" id="SSF48403">
    <property type="entry name" value="Ankyrin repeat"/>
    <property type="match status" value="1"/>
</dbReference>
<dbReference type="Gene3D" id="1.25.40.20">
    <property type="entry name" value="Ankyrin repeat-containing domain"/>
    <property type="match status" value="1"/>
</dbReference>
<organism evidence="1 2">
    <name type="scientific">Symbiodinium pilosum</name>
    <name type="common">Dinoflagellate</name>
    <dbReference type="NCBI Taxonomy" id="2952"/>
    <lineage>
        <taxon>Eukaryota</taxon>
        <taxon>Sar</taxon>
        <taxon>Alveolata</taxon>
        <taxon>Dinophyceae</taxon>
        <taxon>Suessiales</taxon>
        <taxon>Symbiodiniaceae</taxon>
        <taxon>Symbiodinium</taxon>
    </lineage>
</organism>
<dbReference type="InterPro" id="IPR036770">
    <property type="entry name" value="Ankyrin_rpt-contain_sf"/>
</dbReference>
<dbReference type="EMBL" id="CAJNIZ010047704">
    <property type="protein sequence ID" value="CAE7774018.1"/>
    <property type="molecule type" value="Genomic_DNA"/>
</dbReference>
<comment type="caution">
    <text evidence="1">The sequence shown here is derived from an EMBL/GenBank/DDBJ whole genome shotgun (WGS) entry which is preliminary data.</text>
</comment>
<dbReference type="Pfam" id="PF12796">
    <property type="entry name" value="Ank_2"/>
    <property type="match status" value="1"/>
</dbReference>
<proteinExistence type="predicted"/>
<evidence type="ECO:0000313" key="2">
    <source>
        <dbReference type="Proteomes" id="UP000649617"/>
    </source>
</evidence>
<protein>
    <submittedName>
        <fullName evidence="1">PAT23 protein</fullName>
    </submittedName>
</protein>
<reference evidence="1" key="1">
    <citation type="submission" date="2021-02" db="EMBL/GenBank/DDBJ databases">
        <authorList>
            <person name="Dougan E. K."/>
            <person name="Rhodes N."/>
            <person name="Thang M."/>
            <person name="Chan C."/>
        </authorList>
    </citation>
    <scope>NUCLEOTIDE SEQUENCE</scope>
</reference>
<accession>A0A812YE07</accession>
<dbReference type="InterPro" id="IPR002110">
    <property type="entry name" value="Ankyrin_rpt"/>
</dbReference>
<dbReference type="AlphaFoldDB" id="A0A812YE07"/>
<dbReference type="OrthoDB" id="331948at2759"/>
<gene>
    <name evidence="1" type="primary">PAT23</name>
    <name evidence="1" type="ORF">SPIL2461_LOCUS22869</name>
</gene>
<name>A0A812YE07_SYMPI</name>
<dbReference type="Proteomes" id="UP000649617">
    <property type="component" value="Unassembled WGS sequence"/>
</dbReference>
<sequence length="136" mass="14317">MASYGSNPTPSSSSGRYATVADAAAQQNTEAVLEMLAQGYRVDGQDSDGNTALHWIAFFKLDTLLSPVLERRARPDIVNDSGECAVHWAAKSCNVAGLDAMTRANRALLSLVRSALCCANQLGTACLPRPVGSSAM</sequence>